<accession>A0A1D7XNZ8</accession>
<organism evidence="1 2">
    <name type="scientific">Clostridium taeniosporum</name>
    <dbReference type="NCBI Taxonomy" id="394958"/>
    <lineage>
        <taxon>Bacteria</taxon>
        <taxon>Bacillati</taxon>
        <taxon>Bacillota</taxon>
        <taxon>Clostridia</taxon>
        <taxon>Eubacteriales</taxon>
        <taxon>Clostridiaceae</taxon>
        <taxon>Clostridium</taxon>
    </lineage>
</organism>
<sequence>MKWEDVRRTYPNTFVKLQILASHLEGTNKIIDDMAVIKAINDNKIATKELMNCSEGTVVYHTANENITIEVKNIRAYRGRI</sequence>
<evidence type="ECO:0000313" key="1">
    <source>
        <dbReference type="EMBL" id="AOR25017.1"/>
    </source>
</evidence>
<dbReference type="RefSeq" id="WP_069681136.1">
    <property type="nucleotide sequence ID" value="NZ_CP017255.2"/>
</dbReference>
<name>A0A1D7XNZ8_9CLOT</name>
<dbReference type="KEGG" id="ctae:BGI42_14820"/>
<dbReference type="AlphaFoldDB" id="A0A1D7XNZ8"/>
<proteinExistence type="predicted"/>
<reference evidence="2" key="1">
    <citation type="submission" date="2016-09" db="EMBL/GenBank/DDBJ databases">
        <title>Genomics of Clostridium taeniosporum, an organism which forms endospores with ribbon-like appendages.</title>
        <authorList>
            <person name="Walker J.R."/>
        </authorList>
    </citation>
    <scope>NUCLEOTIDE SEQUENCE [LARGE SCALE GENOMIC DNA]</scope>
    <source>
        <strain evidence="2">1/k</strain>
        <plasmid evidence="2">Plasmid pct2</plasmid>
    </source>
</reference>
<dbReference type="OrthoDB" id="5770817at2"/>
<dbReference type="Proteomes" id="UP000094652">
    <property type="component" value="Plasmid pCt2"/>
</dbReference>
<keyword evidence="1" id="KW-0614">Plasmid</keyword>
<geneLocation type="plasmid" evidence="2">
    <name>pct2</name>
</geneLocation>
<dbReference type="EMBL" id="CP017255">
    <property type="protein sequence ID" value="AOR25017.1"/>
    <property type="molecule type" value="Genomic_DNA"/>
</dbReference>
<protein>
    <submittedName>
        <fullName evidence="1">Uncharacterized protein</fullName>
    </submittedName>
</protein>
<keyword evidence="2" id="KW-1185">Reference proteome</keyword>
<gene>
    <name evidence="1" type="ORF">BGI42_14820</name>
</gene>
<evidence type="ECO:0000313" key="2">
    <source>
        <dbReference type="Proteomes" id="UP000094652"/>
    </source>
</evidence>